<keyword evidence="6 10" id="KW-0863">Zinc-finger</keyword>
<feature type="domain" description="UBP-type" evidence="13">
    <location>
        <begin position="81"/>
        <end position="178"/>
    </location>
</feature>
<feature type="domain" description="USP" evidence="12">
    <location>
        <begin position="203"/>
        <end position="531"/>
    </location>
</feature>
<dbReference type="SUPFAM" id="SSF54001">
    <property type="entry name" value="Cysteine proteinases"/>
    <property type="match status" value="1"/>
</dbReference>
<keyword evidence="8" id="KW-0508">mRNA splicing</keyword>
<dbReference type="PROSITE" id="PS50235">
    <property type="entry name" value="USP_3"/>
    <property type="match status" value="1"/>
</dbReference>
<evidence type="ECO:0000256" key="11">
    <source>
        <dbReference type="SAM" id="MobiDB-lite"/>
    </source>
</evidence>
<dbReference type="FunFam" id="3.30.40.10:FF:000068">
    <property type="entry name" value="U4/U6.U5 tri-snRNP-associated protein 2"/>
    <property type="match status" value="1"/>
</dbReference>
<organism evidence="14 15">
    <name type="scientific">Stachybotrys elegans</name>
    <dbReference type="NCBI Taxonomy" id="80388"/>
    <lineage>
        <taxon>Eukaryota</taxon>
        <taxon>Fungi</taxon>
        <taxon>Dikarya</taxon>
        <taxon>Ascomycota</taxon>
        <taxon>Pezizomycotina</taxon>
        <taxon>Sordariomycetes</taxon>
        <taxon>Hypocreomycetidae</taxon>
        <taxon>Hypocreales</taxon>
        <taxon>Stachybotryaceae</taxon>
        <taxon>Stachybotrys</taxon>
    </lineage>
</organism>
<name>A0A8K0SRT9_9HYPO</name>
<dbReference type="GO" id="GO:0008270">
    <property type="term" value="F:zinc ion binding"/>
    <property type="evidence" value="ECO:0007669"/>
    <property type="project" value="UniProtKB-KW"/>
</dbReference>
<feature type="region of interest" description="Disordered" evidence="11">
    <location>
        <begin position="1"/>
        <end position="78"/>
    </location>
</feature>
<dbReference type="EMBL" id="JAGPNK010000007">
    <property type="protein sequence ID" value="KAH7318487.1"/>
    <property type="molecule type" value="Genomic_DNA"/>
</dbReference>
<accession>A0A8K0SRT9</accession>
<dbReference type="InterPro" id="IPR050185">
    <property type="entry name" value="Ub_carboxyl-term_hydrolase"/>
</dbReference>
<evidence type="ECO:0000313" key="14">
    <source>
        <dbReference type="EMBL" id="KAH7318487.1"/>
    </source>
</evidence>
<dbReference type="Proteomes" id="UP000813444">
    <property type="component" value="Unassembled WGS sequence"/>
</dbReference>
<feature type="compositionally biased region" description="Polar residues" evidence="11">
    <location>
        <begin position="67"/>
        <end position="78"/>
    </location>
</feature>
<sequence>MSKRQASEALDELAGVDSPASKRSRFDDVDTPTGTGEEDNQGDGRAEDDEGDEGELEEDGDLETRGANPTSIRQSAPTNGYENLYLDTIDRSVLDFDFEKLCSVSLSNINVYACLVCGKYFQGRGPKSHAYFHSLDEDHHVYINLETQKVYVLPEGYEVKSSSLDDIKYVSDPRYTKQEVMALDRVKRTSLTRAKKEYTPGFVGMNNIKENDYLNVIVQALAHVSPLRNFFLLEDFSKNSELVKRCSILVRKIWNPRAFKAHVSPHELLQEISLMSNKRFTLTTQSDPVEFLSWFLNNLHLGLGGSKTKPGSSMIQRVFQGKLKVESQAITARADLGDRLRFEEAAEVKADIVRFLLLTLDLPSAPLFQDELEKNIIPQVPLTTVLSKYDGKSAQEHHAQRKRYRLLHPLPPFLVFHVKRFSQNKFVSERNPTIVTFDARNLDVSPYVEPNPKEWPPGEPIWYDLVANVVHEAVRIRDDVADSGEERKTWKVQVKDKATGEWIVCQDLFVDKVQSELLYLGETYLQIWERRREPKGKGKANA</sequence>
<comment type="subcellular location">
    <subcellularLocation>
        <location evidence="1">Nucleus</location>
    </subcellularLocation>
</comment>
<reference evidence="14" key="1">
    <citation type="journal article" date="2021" name="Nat. Commun.">
        <title>Genetic determinants of endophytism in the Arabidopsis root mycobiome.</title>
        <authorList>
            <person name="Mesny F."/>
            <person name="Miyauchi S."/>
            <person name="Thiergart T."/>
            <person name="Pickel B."/>
            <person name="Atanasova L."/>
            <person name="Karlsson M."/>
            <person name="Huettel B."/>
            <person name="Barry K.W."/>
            <person name="Haridas S."/>
            <person name="Chen C."/>
            <person name="Bauer D."/>
            <person name="Andreopoulos W."/>
            <person name="Pangilinan J."/>
            <person name="LaButti K."/>
            <person name="Riley R."/>
            <person name="Lipzen A."/>
            <person name="Clum A."/>
            <person name="Drula E."/>
            <person name="Henrissat B."/>
            <person name="Kohler A."/>
            <person name="Grigoriev I.V."/>
            <person name="Martin F.M."/>
            <person name="Hacquard S."/>
        </authorList>
    </citation>
    <scope>NUCLEOTIDE SEQUENCE</scope>
    <source>
        <strain evidence="14">MPI-CAGE-CH-0235</strain>
    </source>
</reference>
<dbReference type="InterPro" id="IPR033809">
    <property type="entry name" value="USP39"/>
</dbReference>
<dbReference type="PROSITE" id="PS50271">
    <property type="entry name" value="ZF_UBP"/>
    <property type="match status" value="1"/>
</dbReference>
<evidence type="ECO:0000256" key="8">
    <source>
        <dbReference type="ARBA" id="ARBA00023187"/>
    </source>
</evidence>
<keyword evidence="15" id="KW-1185">Reference proteome</keyword>
<dbReference type="AlphaFoldDB" id="A0A8K0SRT9"/>
<keyword evidence="3" id="KW-0507">mRNA processing</keyword>
<feature type="compositionally biased region" description="Acidic residues" evidence="11">
    <location>
        <begin position="36"/>
        <end position="61"/>
    </location>
</feature>
<keyword evidence="9" id="KW-0539">Nucleus</keyword>
<evidence type="ECO:0000256" key="6">
    <source>
        <dbReference type="ARBA" id="ARBA00022771"/>
    </source>
</evidence>
<evidence type="ECO:0000256" key="10">
    <source>
        <dbReference type="PROSITE-ProRule" id="PRU00502"/>
    </source>
</evidence>
<evidence type="ECO:0000256" key="3">
    <source>
        <dbReference type="ARBA" id="ARBA00022664"/>
    </source>
</evidence>
<dbReference type="GO" id="GO:0004843">
    <property type="term" value="F:cysteine-type deubiquitinase activity"/>
    <property type="evidence" value="ECO:0007669"/>
    <property type="project" value="InterPro"/>
</dbReference>
<dbReference type="InterPro" id="IPR013083">
    <property type="entry name" value="Znf_RING/FYVE/PHD"/>
</dbReference>
<dbReference type="Gene3D" id="3.90.70.10">
    <property type="entry name" value="Cysteine proteinases"/>
    <property type="match status" value="1"/>
</dbReference>
<dbReference type="InterPro" id="IPR001394">
    <property type="entry name" value="Peptidase_C19_UCH"/>
</dbReference>
<gene>
    <name evidence="14" type="ORF">B0I35DRAFT_451323</name>
</gene>
<evidence type="ECO:0000256" key="2">
    <source>
        <dbReference type="ARBA" id="ARBA00009085"/>
    </source>
</evidence>
<protein>
    <submittedName>
        <fullName evidence="14">Uncharacterized protein</fullName>
    </submittedName>
</protein>
<dbReference type="InterPro" id="IPR001607">
    <property type="entry name" value="Znf_UBP"/>
</dbReference>
<evidence type="ECO:0000256" key="4">
    <source>
        <dbReference type="ARBA" id="ARBA00022723"/>
    </source>
</evidence>
<proteinExistence type="inferred from homology"/>
<evidence type="ECO:0000256" key="1">
    <source>
        <dbReference type="ARBA" id="ARBA00004123"/>
    </source>
</evidence>
<evidence type="ECO:0000256" key="9">
    <source>
        <dbReference type="ARBA" id="ARBA00023242"/>
    </source>
</evidence>
<evidence type="ECO:0000259" key="13">
    <source>
        <dbReference type="PROSITE" id="PS50271"/>
    </source>
</evidence>
<evidence type="ECO:0000256" key="5">
    <source>
        <dbReference type="ARBA" id="ARBA00022728"/>
    </source>
</evidence>
<evidence type="ECO:0000259" key="12">
    <source>
        <dbReference type="PROSITE" id="PS50235"/>
    </source>
</evidence>
<comment type="caution">
    <text evidence="14">The sequence shown here is derived from an EMBL/GenBank/DDBJ whole genome shotgun (WGS) entry which is preliminary data.</text>
</comment>
<comment type="similarity">
    <text evidence="2">Belongs to the peptidase C19 family.</text>
</comment>
<dbReference type="Gene3D" id="3.30.40.10">
    <property type="entry name" value="Zinc/RING finger domain, C3HC4 (zinc finger)"/>
    <property type="match status" value="1"/>
</dbReference>
<evidence type="ECO:0000256" key="7">
    <source>
        <dbReference type="ARBA" id="ARBA00022833"/>
    </source>
</evidence>
<keyword evidence="7" id="KW-0862">Zinc</keyword>
<keyword evidence="5" id="KW-0747">Spliceosome</keyword>
<keyword evidence="4" id="KW-0479">Metal-binding</keyword>
<dbReference type="Pfam" id="PF02148">
    <property type="entry name" value="zf-UBP"/>
    <property type="match status" value="1"/>
</dbReference>
<dbReference type="GO" id="GO:0016579">
    <property type="term" value="P:protein deubiquitination"/>
    <property type="evidence" value="ECO:0007669"/>
    <property type="project" value="InterPro"/>
</dbReference>
<dbReference type="InterPro" id="IPR028889">
    <property type="entry name" value="USP"/>
</dbReference>
<dbReference type="PANTHER" id="PTHR21646">
    <property type="entry name" value="UBIQUITIN CARBOXYL-TERMINAL HYDROLASE"/>
    <property type="match status" value="1"/>
</dbReference>
<dbReference type="PANTHER" id="PTHR21646:SF16">
    <property type="entry name" value="U4_U6.U5 TRI-SNRNP-ASSOCIATED PROTEIN 2"/>
    <property type="match status" value="1"/>
</dbReference>
<dbReference type="GO" id="GO:0005681">
    <property type="term" value="C:spliceosomal complex"/>
    <property type="evidence" value="ECO:0007669"/>
    <property type="project" value="UniProtKB-KW"/>
</dbReference>
<dbReference type="SMART" id="SM00290">
    <property type="entry name" value="ZnF_UBP"/>
    <property type="match status" value="1"/>
</dbReference>
<dbReference type="OrthoDB" id="10263353at2759"/>
<dbReference type="GO" id="GO:0000245">
    <property type="term" value="P:spliceosomal complex assembly"/>
    <property type="evidence" value="ECO:0007669"/>
    <property type="project" value="InterPro"/>
</dbReference>
<dbReference type="Pfam" id="PF00443">
    <property type="entry name" value="UCH"/>
    <property type="match status" value="1"/>
</dbReference>
<evidence type="ECO:0000313" key="15">
    <source>
        <dbReference type="Proteomes" id="UP000813444"/>
    </source>
</evidence>
<dbReference type="CDD" id="cd02669">
    <property type="entry name" value="Peptidase_C19M"/>
    <property type="match status" value="1"/>
</dbReference>
<dbReference type="SUPFAM" id="SSF57850">
    <property type="entry name" value="RING/U-box"/>
    <property type="match status" value="1"/>
</dbReference>
<dbReference type="InterPro" id="IPR038765">
    <property type="entry name" value="Papain-like_cys_pep_sf"/>
</dbReference>